<organism evidence="2 3">
    <name type="scientific">Halteria grandinella</name>
    <dbReference type="NCBI Taxonomy" id="5974"/>
    <lineage>
        <taxon>Eukaryota</taxon>
        <taxon>Sar</taxon>
        <taxon>Alveolata</taxon>
        <taxon>Ciliophora</taxon>
        <taxon>Intramacronucleata</taxon>
        <taxon>Spirotrichea</taxon>
        <taxon>Stichotrichia</taxon>
        <taxon>Sporadotrichida</taxon>
        <taxon>Halteriidae</taxon>
        <taxon>Halteria</taxon>
    </lineage>
</organism>
<proteinExistence type="predicted"/>
<evidence type="ECO:0000313" key="2">
    <source>
        <dbReference type="EMBL" id="TNV84792.1"/>
    </source>
</evidence>
<name>A0A8J8P0G0_HALGN</name>
<dbReference type="Proteomes" id="UP000785679">
    <property type="component" value="Unassembled WGS sequence"/>
</dbReference>
<feature type="chain" id="PRO_5035296784" description="Secreted protein" evidence="1">
    <location>
        <begin position="26"/>
        <end position="88"/>
    </location>
</feature>
<reference evidence="2" key="1">
    <citation type="submission" date="2019-06" db="EMBL/GenBank/DDBJ databases">
        <authorList>
            <person name="Zheng W."/>
        </authorList>
    </citation>
    <scope>NUCLEOTIDE SEQUENCE</scope>
    <source>
        <strain evidence="2">QDHG01</strain>
    </source>
</reference>
<evidence type="ECO:0008006" key="4">
    <source>
        <dbReference type="Google" id="ProtNLM"/>
    </source>
</evidence>
<dbReference type="AlphaFoldDB" id="A0A8J8P0G0"/>
<comment type="caution">
    <text evidence="2">The sequence shown here is derived from an EMBL/GenBank/DDBJ whole genome shotgun (WGS) entry which is preliminary data.</text>
</comment>
<feature type="signal peptide" evidence="1">
    <location>
        <begin position="1"/>
        <end position="25"/>
    </location>
</feature>
<accession>A0A8J8P0G0</accession>
<gene>
    <name evidence="2" type="ORF">FGO68_gene4314</name>
</gene>
<keyword evidence="1" id="KW-0732">Signal</keyword>
<evidence type="ECO:0000256" key="1">
    <source>
        <dbReference type="SAM" id="SignalP"/>
    </source>
</evidence>
<evidence type="ECO:0000313" key="3">
    <source>
        <dbReference type="Proteomes" id="UP000785679"/>
    </source>
</evidence>
<keyword evidence="3" id="KW-1185">Reference proteome</keyword>
<protein>
    <recommendedName>
        <fullName evidence="4">Secreted protein</fullName>
    </recommendedName>
</protein>
<dbReference type="EMBL" id="RRYP01002416">
    <property type="protein sequence ID" value="TNV84792.1"/>
    <property type="molecule type" value="Genomic_DNA"/>
</dbReference>
<sequence length="88" mass="9952">MLSLQSLAIQLRVLILAFNKASLLSQFVIREAMAPLPIENRNTPSTWRMQLMTLSTELYAWRSPQPTVTRVVTVQQNDVMQMSQGCAS</sequence>